<dbReference type="SUPFAM" id="SSF55729">
    <property type="entry name" value="Acyl-CoA N-acyltransferases (Nat)"/>
    <property type="match status" value="1"/>
</dbReference>
<feature type="transmembrane region" description="Helical" evidence="6">
    <location>
        <begin position="210"/>
        <end position="229"/>
    </location>
</feature>
<proteinExistence type="predicted"/>
<dbReference type="AlphaFoldDB" id="K0JVS3"/>
<dbReference type="GO" id="GO:0004252">
    <property type="term" value="F:serine-type endopeptidase activity"/>
    <property type="evidence" value="ECO:0007669"/>
    <property type="project" value="InterPro"/>
</dbReference>
<dbReference type="eggNOG" id="COG2898">
    <property type="taxonomic scope" value="Bacteria"/>
</dbReference>
<feature type="transmembrane region" description="Helical" evidence="6">
    <location>
        <begin position="241"/>
        <end position="261"/>
    </location>
</feature>
<evidence type="ECO:0000313" key="9">
    <source>
        <dbReference type="EMBL" id="CCH30066.1"/>
    </source>
</evidence>
<dbReference type="Proteomes" id="UP000006281">
    <property type="component" value="Chromosome"/>
</dbReference>
<dbReference type="GO" id="GO:0016755">
    <property type="term" value="F:aminoacyltransferase activity"/>
    <property type="evidence" value="ECO:0007669"/>
    <property type="project" value="TreeGrafter"/>
</dbReference>
<dbReference type="HOGENOM" id="CLU_017891_0_0_11"/>
<evidence type="ECO:0008006" key="11">
    <source>
        <dbReference type="Google" id="ProtNLM"/>
    </source>
</evidence>
<feature type="domain" description="Phosphatidylglycerol lysyltransferase C-terminal" evidence="8">
    <location>
        <begin position="509"/>
        <end position="807"/>
    </location>
</feature>
<comment type="subcellular location">
    <subcellularLocation>
        <location evidence="1">Cell membrane</location>
        <topology evidence="1">Multi-pass membrane protein</topology>
    </subcellularLocation>
</comment>
<feature type="transmembrane region" description="Helical" evidence="6">
    <location>
        <begin position="311"/>
        <end position="328"/>
    </location>
</feature>
<reference evidence="9 10" key="1">
    <citation type="journal article" date="2012" name="BMC Genomics">
        <title>Complete genome sequence of Saccharothrix espanaensis DSM 44229T and comparison to the other completely sequenced Pseudonocardiaceae.</title>
        <authorList>
            <person name="Strobel T."/>
            <person name="Al-Dilaimi A."/>
            <person name="Blom J."/>
            <person name="Gessner A."/>
            <person name="Kalinowski J."/>
            <person name="Luzhetska M."/>
            <person name="Puhler A."/>
            <person name="Szczepanowski R."/>
            <person name="Bechthold A."/>
            <person name="Ruckert C."/>
        </authorList>
    </citation>
    <scope>NUCLEOTIDE SEQUENCE [LARGE SCALE GENOMIC DNA]</scope>
    <source>
        <strain evidence="10">ATCC 51144 / DSM 44229 / JCM 9112 / NBRC 15066 / NRRL 15764</strain>
    </source>
</reference>
<dbReference type="EMBL" id="HE804045">
    <property type="protein sequence ID" value="CCH30066.1"/>
    <property type="molecule type" value="Genomic_DNA"/>
</dbReference>
<dbReference type="InterPro" id="IPR022764">
    <property type="entry name" value="Peptidase_S54_rhomboid_dom"/>
</dbReference>
<gene>
    <name evidence="9" type="ordered locus">BN6_27540</name>
</gene>
<dbReference type="InterPro" id="IPR035952">
    <property type="entry name" value="Rhomboid-like_sf"/>
</dbReference>
<feature type="transmembrane region" description="Helical" evidence="6">
    <location>
        <begin position="337"/>
        <end position="358"/>
    </location>
</feature>
<feature type="transmembrane region" description="Helical" evidence="6">
    <location>
        <begin position="48"/>
        <end position="67"/>
    </location>
</feature>
<keyword evidence="5 6" id="KW-0472">Membrane</keyword>
<evidence type="ECO:0000313" key="10">
    <source>
        <dbReference type="Proteomes" id="UP000006281"/>
    </source>
</evidence>
<dbReference type="STRING" id="1179773.BN6_27540"/>
<keyword evidence="2" id="KW-1003">Cell membrane</keyword>
<dbReference type="KEGG" id="sesp:BN6_27540"/>
<evidence type="ECO:0000256" key="4">
    <source>
        <dbReference type="ARBA" id="ARBA00022989"/>
    </source>
</evidence>
<evidence type="ECO:0000256" key="3">
    <source>
        <dbReference type="ARBA" id="ARBA00022692"/>
    </source>
</evidence>
<dbReference type="OrthoDB" id="594838at2"/>
<evidence type="ECO:0000256" key="1">
    <source>
        <dbReference type="ARBA" id="ARBA00004651"/>
    </source>
</evidence>
<dbReference type="InterPro" id="IPR024320">
    <property type="entry name" value="LPG_synthase_C"/>
</dbReference>
<evidence type="ECO:0000256" key="6">
    <source>
        <dbReference type="SAM" id="Phobius"/>
    </source>
</evidence>
<dbReference type="InterPro" id="IPR016181">
    <property type="entry name" value="Acyl_CoA_acyltransferase"/>
</dbReference>
<feature type="domain" description="Peptidase S54 rhomboid" evidence="7">
    <location>
        <begin position="86"/>
        <end position="226"/>
    </location>
</feature>
<dbReference type="Pfam" id="PF01694">
    <property type="entry name" value="Rhomboid"/>
    <property type="match status" value="1"/>
</dbReference>
<evidence type="ECO:0000256" key="5">
    <source>
        <dbReference type="ARBA" id="ARBA00023136"/>
    </source>
</evidence>
<feature type="transmembrane region" description="Helical" evidence="6">
    <location>
        <begin position="467"/>
        <end position="489"/>
    </location>
</feature>
<feature type="transmembrane region" description="Helical" evidence="6">
    <location>
        <begin position="87"/>
        <end position="113"/>
    </location>
</feature>
<feature type="transmembrane region" description="Helical" evidence="6">
    <location>
        <begin position="125"/>
        <end position="151"/>
    </location>
</feature>
<keyword evidence="10" id="KW-1185">Reference proteome</keyword>
<evidence type="ECO:0000259" key="8">
    <source>
        <dbReference type="Pfam" id="PF09924"/>
    </source>
</evidence>
<keyword evidence="3 6" id="KW-0812">Transmembrane</keyword>
<sequence>MLTGVSGRAPGGTARRTRLERVAGGAVRLAAVVRRAGGLGSFTRRAPVTVIALVTLWTVGAVTGSLWSGPSDELLENVGFGVTSPLWASLTSTLWCANLAGYLATTVLLVLFGPAAEREFGSLRAAGLLVSTHVLGVLAGSGLVQVGAAAGWSWLDYLGYDLAVGPSPGIVGMALALSFRLPPLWRRRVRLLLVLTLLVLALYSGYLQDVLRLCGGIAGLVIGAVAVRGRPAPAPPSREETRVLVALLIAASALGPILVLMSPYSNGPLSWFADVLAVPQADAETLASYCADPDMVDLCHTLSMQAVYDRLPALLMSVMPALLLLVLAEGLRRGRRFAWWAAFVVNVAMTGLIGWYLWEAVLLTGTTVTPSVLVEYCIPFLLPLGTAVVLLFTRPHFPLATPVRRFWKTTGIGLVGLSAVYLIGGWPARAQFTPEPAFLDLLADLPARFLPPGYLGLVSTPFRPDDFLAAVLFEYIGAVFWLIVLVAILQASWNARRVEDGDAAARARELMVEHGGTSLSYMTTWRGNRYWFTPDGRAVVAYRVVATIALTVGDPIGPPDACREAVRGFASFCAHEGWTPCLYSISEELRDEVAPLGWHAVQVAEDTVIPLSELQFTGKKWQDVRTALNKAAKEGVTAEWVRYADAPPALTDQIRSISAAWVADKGLPEMGFTLGGLEELSGDGVRCLIAVDADRTVHGVTSWLPVYVNGQVVGWTLDFMRRRANAFAGSMEFLIASAAMTLKEEGAGFLSLSGAPLARLDRGVRACGVQRVLDFAGQVLEPVYGFRSLFAFKAKFQPVYRPMFMAYPDPAALPRIANAVGRAYLPGMNIRQGVRLARLLASRRTRRPSPAR</sequence>
<dbReference type="RefSeq" id="WP_015100178.1">
    <property type="nucleotide sequence ID" value="NC_019673.1"/>
</dbReference>
<dbReference type="InterPro" id="IPR051211">
    <property type="entry name" value="PG_lysyltransferase"/>
</dbReference>
<accession>K0JVS3</accession>
<dbReference type="PATRIC" id="fig|1179773.3.peg.2751"/>
<keyword evidence="4 6" id="KW-1133">Transmembrane helix</keyword>
<organism evidence="9 10">
    <name type="scientific">Saccharothrix espanaensis (strain ATCC 51144 / DSM 44229 / JCM 9112 / NBRC 15066 / NRRL 15764)</name>
    <dbReference type="NCBI Taxonomy" id="1179773"/>
    <lineage>
        <taxon>Bacteria</taxon>
        <taxon>Bacillati</taxon>
        <taxon>Actinomycetota</taxon>
        <taxon>Actinomycetes</taxon>
        <taxon>Pseudonocardiales</taxon>
        <taxon>Pseudonocardiaceae</taxon>
        <taxon>Saccharothrix</taxon>
    </lineage>
</organism>
<dbReference type="PANTHER" id="PTHR34697:SF2">
    <property type="entry name" value="PHOSPHATIDYLGLYCEROL LYSYLTRANSFERASE"/>
    <property type="match status" value="1"/>
</dbReference>
<name>K0JVS3_SACES</name>
<dbReference type="SUPFAM" id="SSF144091">
    <property type="entry name" value="Rhomboid-like"/>
    <property type="match status" value="1"/>
</dbReference>
<dbReference type="GO" id="GO:0055091">
    <property type="term" value="P:phospholipid homeostasis"/>
    <property type="evidence" value="ECO:0007669"/>
    <property type="project" value="TreeGrafter"/>
</dbReference>
<evidence type="ECO:0000256" key="2">
    <source>
        <dbReference type="ARBA" id="ARBA00022475"/>
    </source>
</evidence>
<dbReference type="GO" id="GO:0005886">
    <property type="term" value="C:plasma membrane"/>
    <property type="evidence" value="ECO:0007669"/>
    <property type="project" value="UniProtKB-SubCell"/>
</dbReference>
<feature type="transmembrane region" description="Helical" evidence="6">
    <location>
        <begin position="405"/>
        <end position="424"/>
    </location>
</feature>
<dbReference type="Gene3D" id="1.20.1540.10">
    <property type="entry name" value="Rhomboid-like"/>
    <property type="match status" value="1"/>
</dbReference>
<feature type="transmembrane region" description="Helical" evidence="6">
    <location>
        <begin position="373"/>
        <end position="393"/>
    </location>
</feature>
<evidence type="ECO:0000259" key="7">
    <source>
        <dbReference type="Pfam" id="PF01694"/>
    </source>
</evidence>
<dbReference type="Pfam" id="PF09924">
    <property type="entry name" value="LPG_synthase_C"/>
    <property type="match status" value="1"/>
</dbReference>
<feature type="transmembrane region" description="Helical" evidence="6">
    <location>
        <begin position="189"/>
        <end position="204"/>
    </location>
</feature>
<dbReference type="PANTHER" id="PTHR34697">
    <property type="entry name" value="PHOSPHATIDYLGLYCEROL LYSYLTRANSFERASE"/>
    <property type="match status" value="1"/>
</dbReference>
<feature type="transmembrane region" description="Helical" evidence="6">
    <location>
        <begin position="157"/>
        <end position="177"/>
    </location>
</feature>
<protein>
    <recommendedName>
        <fullName evidence="11">Phosphatidylglycerol lysyltransferase C-terminal domain-containing protein</fullName>
    </recommendedName>
</protein>